<protein>
    <recommendedName>
        <fullName evidence="4">TIGR00725 family protein</fullName>
    </recommendedName>
</protein>
<sequence>MLTVEAAVPHRPSPRMVDTPASQPILPPRRPMIAVCGSSAEEPTSNALAEEVGRLLAAHGATVICGGGPGVMAAACRGALSAGGVTVGIMAGDTSIDANPYVQIAVATGIGHARNAIIVQSADVVIAVGGAYGTLSEIALARACGRPVIGLETWALNDPRHPDTLILATTPAEAVERALRLAEQARS</sequence>
<name>E1ICC1_9CHLR</name>
<dbReference type="eggNOG" id="COG1611">
    <property type="taxonomic scope" value="Bacteria"/>
</dbReference>
<dbReference type="GO" id="GO:0005829">
    <property type="term" value="C:cytosol"/>
    <property type="evidence" value="ECO:0007669"/>
    <property type="project" value="TreeGrafter"/>
</dbReference>
<evidence type="ECO:0000313" key="2">
    <source>
        <dbReference type="EMBL" id="EFO81175.1"/>
    </source>
</evidence>
<evidence type="ECO:0008006" key="4">
    <source>
        <dbReference type="Google" id="ProtNLM"/>
    </source>
</evidence>
<dbReference type="AlphaFoldDB" id="E1ICC1"/>
<dbReference type="InterPro" id="IPR005268">
    <property type="entry name" value="CHP00725"/>
</dbReference>
<dbReference type="SUPFAM" id="SSF102405">
    <property type="entry name" value="MCP/YpsA-like"/>
    <property type="match status" value="1"/>
</dbReference>
<proteinExistence type="predicted"/>
<dbReference type="EMBL" id="ADVR01000023">
    <property type="protein sequence ID" value="EFO81175.1"/>
    <property type="molecule type" value="Genomic_DNA"/>
</dbReference>
<dbReference type="NCBIfam" id="TIGR00725">
    <property type="entry name" value="TIGR00725 family protein"/>
    <property type="match status" value="1"/>
</dbReference>
<accession>E1ICC1</accession>
<organism evidence="2 3">
    <name type="scientific">Oscillochloris trichoides DG-6</name>
    <dbReference type="NCBI Taxonomy" id="765420"/>
    <lineage>
        <taxon>Bacteria</taxon>
        <taxon>Bacillati</taxon>
        <taxon>Chloroflexota</taxon>
        <taxon>Chloroflexia</taxon>
        <taxon>Chloroflexales</taxon>
        <taxon>Chloroflexineae</taxon>
        <taxon>Oscillochloridaceae</taxon>
        <taxon>Oscillochloris</taxon>
    </lineage>
</organism>
<dbReference type="InterPro" id="IPR052341">
    <property type="entry name" value="LOG_family_nucleotidases"/>
</dbReference>
<dbReference type="PANTHER" id="PTHR43393">
    <property type="entry name" value="CYTOKININ RIBOSIDE 5'-MONOPHOSPHATE PHOSPHORIBOHYDROLASE"/>
    <property type="match status" value="1"/>
</dbReference>
<comment type="caution">
    <text evidence="2">The sequence shown here is derived from an EMBL/GenBank/DDBJ whole genome shotgun (WGS) entry which is preliminary data.</text>
</comment>
<feature type="region of interest" description="Disordered" evidence="1">
    <location>
        <begin position="1"/>
        <end position="24"/>
    </location>
</feature>
<dbReference type="InterPro" id="IPR041164">
    <property type="entry name" value="LDcluster4"/>
</dbReference>
<keyword evidence="3" id="KW-1185">Reference proteome</keyword>
<reference evidence="2 3" key="1">
    <citation type="journal article" date="2011" name="J. Bacteriol.">
        <title>Draft genome sequence of the anoxygenic filamentous phototrophic bacterium Oscillochloris trichoides subsp. DG-6.</title>
        <authorList>
            <person name="Kuznetsov B.B."/>
            <person name="Ivanovsky R.N."/>
            <person name="Keppen O.I."/>
            <person name="Sukhacheva M.V."/>
            <person name="Bumazhkin B.K."/>
            <person name="Patutina E.O."/>
            <person name="Beletsky A.V."/>
            <person name="Mardanov A.V."/>
            <person name="Baslerov R.V."/>
            <person name="Panteleeva A.N."/>
            <person name="Kolganova T.V."/>
            <person name="Ravin N.V."/>
            <person name="Skryabin K.G."/>
        </authorList>
    </citation>
    <scope>NUCLEOTIDE SEQUENCE [LARGE SCALE GENOMIC DNA]</scope>
    <source>
        <strain evidence="2 3">DG-6</strain>
    </source>
</reference>
<dbReference type="STRING" id="765420.OSCT_0972"/>
<dbReference type="HOGENOM" id="CLU_107614_1_1_0"/>
<dbReference type="Pfam" id="PF18306">
    <property type="entry name" value="LDcluster4"/>
    <property type="match status" value="1"/>
</dbReference>
<evidence type="ECO:0000313" key="3">
    <source>
        <dbReference type="Proteomes" id="UP000054010"/>
    </source>
</evidence>
<dbReference type="PANTHER" id="PTHR43393:SF3">
    <property type="entry name" value="LYSINE DECARBOXYLASE-LIKE PROTEIN"/>
    <property type="match status" value="1"/>
</dbReference>
<gene>
    <name evidence="2" type="ORF">OSCT_0972</name>
</gene>
<evidence type="ECO:0000256" key="1">
    <source>
        <dbReference type="SAM" id="MobiDB-lite"/>
    </source>
</evidence>
<dbReference type="Gene3D" id="3.40.50.450">
    <property type="match status" value="1"/>
</dbReference>
<dbReference type="Proteomes" id="UP000054010">
    <property type="component" value="Unassembled WGS sequence"/>
</dbReference>